<sequence>MRAVNRTAASRLSSGPVCCGGRGGGRMRPGFSLIEVTIVMVILSIMVAVAAPRWVASLQRYRVANAANRLVADLKRAQLTAFRSSTTKTVTFDVSRGQYTLGDVKPLERPSGDYVVTLSEAPYKSSLISVWGGTGTQTITFDGFGIPDKGGNIIVASGNLERTITVDAISGTAVIQ</sequence>
<accession>A0A5C6C8G9</accession>
<keyword evidence="4" id="KW-0488">Methylation</keyword>
<evidence type="ECO:0000256" key="7">
    <source>
        <dbReference type="ARBA" id="ARBA00022989"/>
    </source>
</evidence>
<evidence type="ECO:0000256" key="6">
    <source>
        <dbReference type="ARBA" id="ARBA00022692"/>
    </source>
</evidence>
<keyword evidence="5" id="KW-0997">Cell inner membrane</keyword>
<comment type="similarity">
    <text evidence="9">Belongs to the GSP H family.</text>
</comment>
<evidence type="ECO:0000256" key="10">
    <source>
        <dbReference type="ARBA" id="ARBA00030775"/>
    </source>
</evidence>
<evidence type="ECO:0000256" key="4">
    <source>
        <dbReference type="ARBA" id="ARBA00022481"/>
    </source>
</evidence>
<keyword evidence="3" id="KW-1003">Cell membrane</keyword>
<protein>
    <recommendedName>
        <fullName evidence="2">Type II secretion system protein H</fullName>
    </recommendedName>
    <alternativeName>
        <fullName evidence="10">General secretion pathway protein H</fullName>
    </alternativeName>
</protein>
<feature type="domain" description="General secretion pathway GspH" evidence="12">
    <location>
        <begin position="66"/>
        <end position="168"/>
    </location>
</feature>
<reference evidence="13 14" key="1">
    <citation type="submission" date="2019-02" db="EMBL/GenBank/DDBJ databases">
        <title>Deep-cultivation of Planctomycetes and their phenomic and genomic characterization uncovers novel biology.</title>
        <authorList>
            <person name="Wiegand S."/>
            <person name="Jogler M."/>
            <person name="Boedeker C."/>
            <person name="Pinto D."/>
            <person name="Vollmers J."/>
            <person name="Rivas-Marin E."/>
            <person name="Kohn T."/>
            <person name="Peeters S.H."/>
            <person name="Heuer A."/>
            <person name="Rast P."/>
            <person name="Oberbeckmann S."/>
            <person name="Bunk B."/>
            <person name="Jeske O."/>
            <person name="Meyerdierks A."/>
            <person name="Storesund J.E."/>
            <person name="Kallscheuer N."/>
            <person name="Luecker S."/>
            <person name="Lage O.M."/>
            <person name="Pohl T."/>
            <person name="Merkel B.J."/>
            <person name="Hornburger P."/>
            <person name="Mueller R.-W."/>
            <person name="Bruemmer F."/>
            <person name="Labrenz M."/>
            <person name="Spormann A.M."/>
            <person name="Op Den Camp H."/>
            <person name="Overmann J."/>
            <person name="Amann R."/>
            <person name="Jetten M.S.M."/>
            <person name="Mascher T."/>
            <person name="Medema M.H."/>
            <person name="Devos D.P."/>
            <person name="Kaster A.-K."/>
            <person name="Ovreas L."/>
            <person name="Rohde M."/>
            <person name="Galperin M.Y."/>
            <person name="Jogler C."/>
        </authorList>
    </citation>
    <scope>NUCLEOTIDE SEQUENCE [LARGE SCALE GENOMIC DNA]</scope>
    <source>
        <strain evidence="13 14">Pla52o</strain>
    </source>
</reference>
<dbReference type="NCBIfam" id="TIGR02532">
    <property type="entry name" value="IV_pilin_GFxxxE"/>
    <property type="match status" value="1"/>
</dbReference>
<keyword evidence="7 11" id="KW-1133">Transmembrane helix</keyword>
<evidence type="ECO:0000256" key="11">
    <source>
        <dbReference type="SAM" id="Phobius"/>
    </source>
</evidence>
<name>A0A5C6C8G9_9BACT</name>
<dbReference type="Pfam" id="PF12019">
    <property type="entry name" value="GspH"/>
    <property type="match status" value="1"/>
</dbReference>
<dbReference type="Gene3D" id="3.30.700.10">
    <property type="entry name" value="Glycoprotein, Type 4 Pilin"/>
    <property type="match status" value="1"/>
</dbReference>
<dbReference type="InterPro" id="IPR012902">
    <property type="entry name" value="N_methyl_site"/>
</dbReference>
<dbReference type="InterPro" id="IPR022346">
    <property type="entry name" value="T2SS_GspH"/>
</dbReference>
<evidence type="ECO:0000256" key="1">
    <source>
        <dbReference type="ARBA" id="ARBA00004377"/>
    </source>
</evidence>
<dbReference type="EMBL" id="SJPT01000007">
    <property type="protein sequence ID" value="TWU20973.1"/>
    <property type="molecule type" value="Genomic_DNA"/>
</dbReference>
<comment type="caution">
    <text evidence="13">The sequence shown here is derived from an EMBL/GenBank/DDBJ whole genome shotgun (WGS) entry which is preliminary data.</text>
</comment>
<dbReference type="GO" id="GO:0005886">
    <property type="term" value="C:plasma membrane"/>
    <property type="evidence" value="ECO:0007669"/>
    <property type="project" value="UniProtKB-SubCell"/>
</dbReference>
<evidence type="ECO:0000256" key="5">
    <source>
        <dbReference type="ARBA" id="ARBA00022519"/>
    </source>
</evidence>
<evidence type="ECO:0000256" key="9">
    <source>
        <dbReference type="ARBA" id="ARBA00025772"/>
    </source>
</evidence>
<organism evidence="13 14">
    <name type="scientific">Novipirellula galeiformis</name>
    <dbReference type="NCBI Taxonomy" id="2528004"/>
    <lineage>
        <taxon>Bacteria</taxon>
        <taxon>Pseudomonadati</taxon>
        <taxon>Planctomycetota</taxon>
        <taxon>Planctomycetia</taxon>
        <taxon>Pirellulales</taxon>
        <taxon>Pirellulaceae</taxon>
        <taxon>Novipirellula</taxon>
    </lineage>
</organism>
<evidence type="ECO:0000313" key="14">
    <source>
        <dbReference type="Proteomes" id="UP000316304"/>
    </source>
</evidence>
<dbReference type="InterPro" id="IPR045584">
    <property type="entry name" value="Pilin-like"/>
</dbReference>
<dbReference type="GO" id="GO:0015628">
    <property type="term" value="P:protein secretion by the type II secretion system"/>
    <property type="evidence" value="ECO:0007669"/>
    <property type="project" value="InterPro"/>
</dbReference>
<dbReference type="Pfam" id="PF07963">
    <property type="entry name" value="N_methyl"/>
    <property type="match status" value="1"/>
</dbReference>
<gene>
    <name evidence="13" type="ORF">Pla52o_40050</name>
</gene>
<evidence type="ECO:0000256" key="8">
    <source>
        <dbReference type="ARBA" id="ARBA00023136"/>
    </source>
</evidence>
<feature type="transmembrane region" description="Helical" evidence="11">
    <location>
        <begin position="31"/>
        <end position="52"/>
    </location>
</feature>
<proteinExistence type="inferred from homology"/>
<comment type="subcellular location">
    <subcellularLocation>
        <location evidence="1">Cell inner membrane</location>
        <topology evidence="1">Single-pass membrane protein</topology>
    </subcellularLocation>
</comment>
<keyword evidence="8 11" id="KW-0472">Membrane</keyword>
<evidence type="ECO:0000259" key="12">
    <source>
        <dbReference type="Pfam" id="PF12019"/>
    </source>
</evidence>
<dbReference type="GO" id="GO:0015627">
    <property type="term" value="C:type II protein secretion system complex"/>
    <property type="evidence" value="ECO:0007669"/>
    <property type="project" value="InterPro"/>
</dbReference>
<dbReference type="AlphaFoldDB" id="A0A5C6C8G9"/>
<evidence type="ECO:0000256" key="3">
    <source>
        <dbReference type="ARBA" id="ARBA00022475"/>
    </source>
</evidence>
<keyword evidence="6 11" id="KW-0812">Transmembrane</keyword>
<evidence type="ECO:0000313" key="13">
    <source>
        <dbReference type="EMBL" id="TWU20973.1"/>
    </source>
</evidence>
<keyword evidence="14" id="KW-1185">Reference proteome</keyword>
<dbReference type="Proteomes" id="UP000316304">
    <property type="component" value="Unassembled WGS sequence"/>
</dbReference>
<evidence type="ECO:0000256" key="2">
    <source>
        <dbReference type="ARBA" id="ARBA00021549"/>
    </source>
</evidence>
<dbReference type="OrthoDB" id="9837126at2"/>
<dbReference type="SUPFAM" id="SSF54523">
    <property type="entry name" value="Pili subunits"/>
    <property type="match status" value="1"/>
</dbReference>